<sequence length="56" mass="6294">MEQTKKGFILSNPEARAGEPVLHLYIGSRVYRIYAARAVPGTNTFYAGYVVGQFER</sequence>
<protein>
    <submittedName>
        <fullName evidence="1">Uncharacterized protein</fullName>
    </submittedName>
</protein>
<dbReference type="RefSeq" id="WP_213428983.1">
    <property type="nucleotide sequence ID" value="NZ_AP031286.1"/>
</dbReference>
<dbReference type="Proteomes" id="UP001154322">
    <property type="component" value="Unassembled WGS sequence"/>
</dbReference>
<name>A0ABM9G504_9BACL</name>
<accession>A0ABM9G504</accession>
<keyword evidence="2" id="KW-1185">Reference proteome</keyword>
<evidence type="ECO:0000313" key="1">
    <source>
        <dbReference type="EMBL" id="CAH8246649.1"/>
    </source>
</evidence>
<proteinExistence type="predicted"/>
<evidence type="ECO:0000313" key="2">
    <source>
        <dbReference type="Proteomes" id="UP001154322"/>
    </source>
</evidence>
<gene>
    <name evidence="1" type="ORF">WJ0W_003883</name>
</gene>
<reference evidence="1" key="1">
    <citation type="submission" date="2022-06" db="EMBL/GenBank/DDBJ databases">
        <authorList>
            <person name="Dietemann V."/>
            <person name="Ory F."/>
            <person name="Dainat B."/>
            <person name="Oberhansli S."/>
        </authorList>
    </citation>
    <scope>NUCLEOTIDE SEQUENCE</scope>
    <source>
        <strain evidence="1">Ena-SAMPLE-TAB-26-04-2022-14:26:32:270-5432</strain>
    </source>
</reference>
<organism evidence="1 2">
    <name type="scientific">Paenibacillus melissococcoides</name>
    <dbReference type="NCBI Taxonomy" id="2912268"/>
    <lineage>
        <taxon>Bacteria</taxon>
        <taxon>Bacillati</taxon>
        <taxon>Bacillota</taxon>
        <taxon>Bacilli</taxon>
        <taxon>Bacillales</taxon>
        <taxon>Paenibacillaceae</taxon>
        <taxon>Paenibacillus</taxon>
    </lineage>
</organism>
<comment type="caution">
    <text evidence="1">The sequence shown here is derived from an EMBL/GenBank/DDBJ whole genome shotgun (WGS) entry which is preliminary data.</text>
</comment>
<dbReference type="EMBL" id="CALYLO010000005">
    <property type="protein sequence ID" value="CAH8246649.1"/>
    <property type="molecule type" value="Genomic_DNA"/>
</dbReference>